<keyword evidence="1" id="KW-1133">Transmembrane helix</keyword>
<sequence>MMGANGAVLFSLLIYAALLYGAVRLIKYFIRYGIDYYFEKLAEYQKNQKHTED</sequence>
<dbReference type="EMBL" id="JBBNIB010000146">
    <property type="protein sequence ID" value="MEQ2688795.1"/>
    <property type="molecule type" value="Genomic_DNA"/>
</dbReference>
<comment type="caution">
    <text evidence="2">The sequence shown here is derived from an EMBL/GenBank/DDBJ whole genome shotgun (WGS) entry which is preliminary data.</text>
</comment>
<organism evidence="2 3">
    <name type="scientific">Faecalibacterium longum</name>
    <dbReference type="NCBI Taxonomy" id="1851428"/>
    <lineage>
        <taxon>Bacteria</taxon>
        <taxon>Bacillati</taxon>
        <taxon>Bacillota</taxon>
        <taxon>Clostridia</taxon>
        <taxon>Eubacteriales</taxon>
        <taxon>Oscillospiraceae</taxon>
        <taxon>Faecalibacterium</taxon>
    </lineage>
</organism>
<reference evidence="2 3" key="1">
    <citation type="submission" date="2024-04" db="EMBL/GenBank/DDBJ databases">
        <title>Human intestinal bacterial collection.</title>
        <authorList>
            <person name="Pauvert C."/>
            <person name="Hitch T.C.A."/>
            <person name="Clavel T."/>
        </authorList>
    </citation>
    <scope>NUCLEOTIDE SEQUENCE [LARGE SCALE GENOMIC DNA]</scope>
    <source>
        <strain evidence="2 3">CLA-AA-H236</strain>
    </source>
</reference>
<keyword evidence="1" id="KW-0472">Membrane</keyword>
<proteinExistence type="predicted"/>
<keyword evidence="3" id="KW-1185">Reference proteome</keyword>
<evidence type="ECO:0000313" key="3">
    <source>
        <dbReference type="Proteomes" id="UP001439984"/>
    </source>
</evidence>
<keyword evidence="1" id="KW-0812">Transmembrane</keyword>
<feature type="transmembrane region" description="Helical" evidence="1">
    <location>
        <begin position="6"/>
        <end position="26"/>
    </location>
</feature>
<evidence type="ECO:0000313" key="2">
    <source>
        <dbReference type="EMBL" id="MEQ2688795.1"/>
    </source>
</evidence>
<protein>
    <submittedName>
        <fullName evidence="2">Uncharacterized protein</fullName>
    </submittedName>
</protein>
<gene>
    <name evidence="2" type="ORF">AAAU72_11540</name>
</gene>
<dbReference type="Proteomes" id="UP001439984">
    <property type="component" value="Unassembled WGS sequence"/>
</dbReference>
<accession>A0ABV1IQK7</accession>
<dbReference type="RefSeq" id="WP_187156350.1">
    <property type="nucleotide sequence ID" value="NZ_JBBNIB010000146.1"/>
</dbReference>
<evidence type="ECO:0000256" key="1">
    <source>
        <dbReference type="SAM" id="Phobius"/>
    </source>
</evidence>
<name>A0ABV1IQK7_9FIRM</name>